<keyword evidence="4" id="KW-0125">Carotenoid biosynthesis</keyword>
<evidence type="ECO:0000256" key="3">
    <source>
        <dbReference type="ARBA" id="ARBA00022692"/>
    </source>
</evidence>
<accession>A0A8T4L5D4</accession>
<evidence type="ECO:0000256" key="4">
    <source>
        <dbReference type="ARBA" id="ARBA00022746"/>
    </source>
</evidence>
<keyword evidence="7" id="KW-0413">Isomerase</keyword>
<evidence type="ECO:0000256" key="7">
    <source>
        <dbReference type="ARBA" id="ARBA00023235"/>
    </source>
</evidence>
<evidence type="ECO:0000256" key="1">
    <source>
        <dbReference type="ARBA" id="ARBA00004141"/>
    </source>
</evidence>
<dbReference type="EMBL" id="JAGVWC010000012">
    <property type="protein sequence ID" value="MBS3062051.1"/>
    <property type="molecule type" value="Genomic_DNA"/>
</dbReference>
<sequence length="99" mass="11189">MAFEYFRYLAVIVGLVLLLVGYFKPRLHWGKTIVTALLSGSIFLALEYWVLNLGILQYNSIASSGFLIGGIPVEALLFFLTIPLLYAVFWQICKQKVTL</sequence>
<proteinExistence type="predicted"/>
<name>A0A8T4L5D4_9ARCH</name>
<evidence type="ECO:0000256" key="2">
    <source>
        <dbReference type="ARBA" id="ARBA00004829"/>
    </source>
</evidence>
<evidence type="ECO:0000313" key="11">
    <source>
        <dbReference type="Proteomes" id="UP000675968"/>
    </source>
</evidence>
<dbReference type="GO" id="GO:0045436">
    <property type="term" value="F:lycopene beta cyclase activity"/>
    <property type="evidence" value="ECO:0007669"/>
    <property type="project" value="UniProtKB-ARBA"/>
</dbReference>
<dbReference type="GO" id="GO:0016117">
    <property type="term" value="P:carotenoid biosynthetic process"/>
    <property type="evidence" value="ECO:0007669"/>
    <property type="project" value="UniProtKB-KW"/>
</dbReference>
<comment type="pathway">
    <text evidence="2">Carotenoid biosynthesis.</text>
</comment>
<evidence type="ECO:0000256" key="5">
    <source>
        <dbReference type="ARBA" id="ARBA00022989"/>
    </source>
</evidence>
<comment type="subcellular location">
    <subcellularLocation>
        <location evidence="1">Membrane</location>
        <topology evidence="1">Multi-pass membrane protein</topology>
    </subcellularLocation>
</comment>
<evidence type="ECO:0000256" key="8">
    <source>
        <dbReference type="SAM" id="Phobius"/>
    </source>
</evidence>
<dbReference type="InterPro" id="IPR017825">
    <property type="entry name" value="Lycopene_cyclase_dom"/>
</dbReference>
<gene>
    <name evidence="10" type="ORF">J4215_05710</name>
</gene>
<evidence type="ECO:0000259" key="9">
    <source>
        <dbReference type="Pfam" id="PF18916"/>
    </source>
</evidence>
<evidence type="ECO:0000313" key="10">
    <source>
        <dbReference type="EMBL" id="MBS3062051.1"/>
    </source>
</evidence>
<organism evidence="10 11">
    <name type="scientific">Candidatus Iainarchaeum sp</name>
    <dbReference type="NCBI Taxonomy" id="3101447"/>
    <lineage>
        <taxon>Archaea</taxon>
        <taxon>Candidatus Iainarchaeota</taxon>
        <taxon>Candidatus Iainarchaeia</taxon>
        <taxon>Candidatus Iainarchaeales</taxon>
        <taxon>Candidatus Iainarchaeaceae</taxon>
        <taxon>Candidatus Iainarchaeum</taxon>
    </lineage>
</organism>
<keyword evidence="5 8" id="KW-1133">Transmembrane helix</keyword>
<dbReference type="Pfam" id="PF18916">
    <property type="entry name" value="Lycopene_cyc"/>
    <property type="match status" value="1"/>
</dbReference>
<dbReference type="AlphaFoldDB" id="A0A8T4L5D4"/>
<dbReference type="GO" id="GO:0016872">
    <property type="term" value="F:intramolecular lyase activity"/>
    <property type="evidence" value="ECO:0007669"/>
    <property type="project" value="InterPro"/>
</dbReference>
<feature type="transmembrane region" description="Helical" evidence="8">
    <location>
        <begin position="6"/>
        <end position="23"/>
    </location>
</feature>
<reference evidence="10" key="1">
    <citation type="submission" date="2021-03" db="EMBL/GenBank/DDBJ databases">
        <authorList>
            <person name="Jaffe A."/>
        </authorList>
    </citation>
    <scope>NUCLEOTIDE SEQUENCE</scope>
    <source>
        <strain evidence="10">RIFCSPLOWO2_01_FULL_AR10_48_17</strain>
    </source>
</reference>
<protein>
    <recommendedName>
        <fullName evidence="9">Lycopene cyclase domain-containing protein</fullName>
    </recommendedName>
</protein>
<dbReference type="GO" id="GO:0016020">
    <property type="term" value="C:membrane"/>
    <property type="evidence" value="ECO:0007669"/>
    <property type="project" value="UniProtKB-SubCell"/>
</dbReference>
<dbReference type="Proteomes" id="UP000675968">
    <property type="component" value="Unassembled WGS sequence"/>
</dbReference>
<feature type="transmembrane region" description="Helical" evidence="8">
    <location>
        <begin position="35"/>
        <end position="55"/>
    </location>
</feature>
<reference evidence="10" key="2">
    <citation type="submission" date="2021-05" db="EMBL/GenBank/DDBJ databases">
        <title>Protein family content uncovers lineage relationships and bacterial pathway maintenance mechanisms in DPANN archaea.</title>
        <authorList>
            <person name="Castelle C.J."/>
            <person name="Meheust R."/>
            <person name="Jaffe A.L."/>
            <person name="Seitz K."/>
            <person name="Gong X."/>
            <person name="Baker B.J."/>
            <person name="Banfield J.F."/>
        </authorList>
    </citation>
    <scope>NUCLEOTIDE SEQUENCE</scope>
    <source>
        <strain evidence="10">RIFCSPLOWO2_01_FULL_AR10_48_17</strain>
    </source>
</reference>
<keyword evidence="3 8" id="KW-0812">Transmembrane</keyword>
<feature type="domain" description="Lycopene cyclase" evidence="9">
    <location>
        <begin position="8"/>
        <end position="89"/>
    </location>
</feature>
<keyword evidence="6 8" id="KW-0472">Membrane</keyword>
<feature type="transmembrane region" description="Helical" evidence="8">
    <location>
        <begin position="75"/>
        <end position="93"/>
    </location>
</feature>
<evidence type="ECO:0000256" key="6">
    <source>
        <dbReference type="ARBA" id="ARBA00023136"/>
    </source>
</evidence>
<comment type="caution">
    <text evidence="10">The sequence shown here is derived from an EMBL/GenBank/DDBJ whole genome shotgun (WGS) entry which is preliminary data.</text>
</comment>